<evidence type="ECO:0000256" key="6">
    <source>
        <dbReference type="ARBA" id="ARBA00022692"/>
    </source>
</evidence>
<evidence type="ECO:0000256" key="9">
    <source>
        <dbReference type="RuleBase" id="RU365093"/>
    </source>
</evidence>
<evidence type="ECO:0000256" key="5">
    <source>
        <dbReference type="ARBA" id="ARBA00022519"/>
    </source>
</evidence>
<reference evidence="13 14" key="1">
    <citation type="submission" date="2024-08" db="EMBL/GenBank/DDBJ databases">
        <title>Whole-genome sequencing of halo(alkali)philic microorganisms from hypersaline lakes.</title>
        <authorList>
            <person name="Sorokin D.Y."/>
            <person name="Merkel A.Y."/>
            <person name="Messina E."/>
            <person name="Yakimov M."/>
        </authorList>
    </citation>
    <scope>NUCLEOTIDE SEQUENCE [LARGE SCALE GENOMIC DNA]</scope>
    <source>
        <strain evidence="13 14">Cl-TMA</strain>
    </source>
</reference>
<dbReference type="PANTHER" id="PTHR30386:SF27">
    <property type="entry name" value="MEMBRANE FUSION PROTEIN (MFP) FAMILY PROTEIN"/>
    <property type="match status" value="1"/>
</dbReference>
<evidence type="ECO:0000256" key="3">
    <source>
        <dbReference type="ARBA" id="ARBA00022448"/>
    </source>
</evidence>
<feature type="compositionally biased region" description="Basic residues" evidence="11">
    <location>
        <begin position="377"/>
        <end position="386"/>
    </location>
</feature>
<feature type="region of interest" description="Disordered" evidence="11">
    <location>
        <begin position="373"/>
        <end position="393"/>
    </location>
</feature>
<evidence type="ECO:0000256" key="8">
    <source>
        <dbReference type="ARBA" id="ARBA00023136"/>
    </source>
</evidence>
<evidence type="ECO:0000256" key="10">
    <source>
        <dbReference type="SAM" id="Coils"/>
    </source>
</evidence>
<accession>A0ABV4TW30</accession>
<dbReference type="Gene3D" id="2.40.30.170">
    <property type="match status" value="1"/>
</dbReference>
<keyword evidence="4 9" id="KW-1003">Cell membrane</keyword>
<comment type="subcellular location">
    <subcellularLocation>
        <location evidence="1 9">Cell inner membrane</location>
        <topology evidence="1 9">Single-pass membrane protein</topology>
    </subcellularLocation>
</comment>
<comment type="caution">
    <text evidence="13">The sequence shown here is derived from an EMBL/GenBank/DDBJ whole genome shotgun (WGS) entry which is preliminary data.</text>
</comment>
<organism evidence="13 14">
    <name type="scientific">Thiohalorhabdus methylotrophus</name>
    <dbReference type="NCBI Taxonomy" id="3242694"/>
    <lineage>
        <taxon>Bacteria</taxon>
        <taxon>Pseudomonadati</taxon>
        <taxon>Pseudomonadota</taxon>
        <taxon>Gammaproteobacteria</taxon>
        <taxon>Thiohalorhabdales</taxon>
        <taxon>Thiohalorhabdaceae</taxon>
        <taxon>Thiohalorhabdus</taxon>
    </lineage>
</organism>
<evidence type="ECO:0000313" key="13">
    <source>
        <dbReference type="EMBL" id="MFA9461537.1"/>
    </source>
</evidence>
<dbReference type="PROSITE" id="PS00543">
    <property type="entry name" value="HLYD_FAMILY"/>
    <property type="match status" value="1"/>
</dbReference>
<dbReference type="Proteomes" id="UP001575181">
    <property type="component" value="Unassembled WGS sequence"/>
</dbReference>
<keyword evidence="8 9" id="KW-0472">Membrane</keyword>
<feature type="transmembrane region" description="Helical" evidence="9">
    <location>
        <begin position="31"/>
        <end position="49"/>
    </location>
</feature>
<dbReference type="NCBIfam" id="TIGR01843">
    <property type="entry name" value="type_I_hlyD"/>
    <property type="match status" value="1"/>
</dbReference>
<keyword evidence="5 9" id="KW-0997">Cell inner membrane</keyword>
<name>A0ABV4TW30_9GAMM</name>
<dbReference type="InterPro" id="IPR010129">
    <property type="entry name" value="T1SS_HlyD"/>
</dbReference>
<keyword evidence="7 9" id="KW-1133">Transmembrane helix</keyword>
<keyword evidence="3 9" id="KW-0813">Transport</keyword>
<dbReference type="RefSeq" id="WP_373656321.1">
    <property type="nucleotide sequence ID" value="NZ_JBGUAW010000007.1"/>
</dbReference>
<keyword evidence="10" id="KW-0175">Coiled coil</keyword>
<evidence type="ECO:0000259" key="12">
    <source>
        <dbReference type="Pfam" id="PF26002"/>
    </source>
</evidence>
<comment type="similarity">
    <text evidence="2 9">Belongs to the membrane fusion protein (MFP) (TC 8.A.1) family.</text>
</comment>
<evidence type="ECO:0000313" key="14">
    <source>
        <dbReference type="Proteomes" id="UP001575181"/>
    </source>
</evidence>
<gene>
    <name evidence="13" type="ORF">ACERLL_11935</name>
</gene>
<sequence>MSGDKDESPVPAFHPRLIEVVRRPPSPKPRLMLGLLAALLVGLLVWAVIGRLDVVARAEGKLVPKGRLKIVQPFEKGRIERILVKEGDKVEEGQPLVIMDTRLTDADLQRIGHELARVRLELRRVRAELEQGAFAQRPHDPPKLFKQVKAKLVGHRRAFRNALAREESRLKKAKNDLAAAKAKQRRLEKTLPIFKASENALGKLEQKGYASHVDLLDKRRVRIETQEKLAGQHKRISALKAQVEGIQGKIRSLRSSHRKELLDERVKQSARLEELRQKKRKLDYRFSLKQIQAPEAGVVKRLATHTQGSVVSSGAVLMRLVPGDQPLQAEVMVSNSDIGFVHAGQEARLKLTAFDFQRYGTLEAEVEYLSPDAGKNRNAKGRRKAGSARAQGERYPAMLSLESQHMTDGKERLDLRAGMHVTAEIKLGTRSVLEYVLSPVTEGLKEAGQQR</sequence>
<feature type="domain" description="AprE-like beta-barrel" evidence="12">
    <location>
        <begin position="328"/>
        <end position="427"/>
    </location>
</feature>
<dbReference type="PANTHER" id="PTHR30386">
    <property type="entry name" value="MEMBRANE FUSION SUBUNIT OF EMRAB-TOLC MULTIDRUG EFFLUX PUMP"/>
    <property type="match status" value="1"/>
</dbReference>
<evidence type="ECO:0000256" key="7">
    <source>
        <dbReference type="ARBA" id="ARBA00022989"/>
    </source>
</evidence>
<dbReference type="SUPFAM" id="SSF111369">
    <property type="entry name" value="HlyD-like secretion proteins"/>
    <property type="match status" value="1"/>
</dbReference>
<keyword evidence="6 9" id="KW-0812">Transmembrane</keyword>
<dbReference type="InterPro" id="IPR006144">
    <property type="entry name" value="Secretion_HlyD_CS"/>
</dbReference>
<dbReference type="InterPro" id="IPR050739">
    <property type="entry name" value="MFP"/>
</dbReference>
<dbReference type="Gene3D" id="2.40.50.100">
    <property type="match status" value="1"/>
</dbReference>
<dbReference type="PRINTS" id="PR01490">
    <property type="entry name" value="RTXTOXIND"/>
</dbReference>
<evidence type="ECO:0000256" key="1">
    <source>
        <dbReference type="ARBA" id="ARBA00004377"/>
    </source>
</evidence>
<proteinExistence type="inferred from homology"/>
<evidence type="ECO:0000256" key="2">
    <source>
        <dbReference type="ARBA" id="ARBA00009477"/>
    </source>
</evidence>
<protein>
    <recommendedName>
        <fullName evidence="9">Membrane fusion protein (MFP) family protein</fullName>
    </recommendedName>
</protein>
<dbReference type="Pfam" id="PF26002">
    <property type="entry name" value="Beta-barrel_AprE"/>
    <property type="match status" value="1"/>
</dbReference>
<keyword evidence="14" id="KW-1185">Reference proteome</keyword>
<evidence type="ECO:0000256" key="11">
    <source>
        <dbReference type="SAM" id="MobiDB-lite"/>
    </source>
</evidence>
<dbReference type="InterPro" id="IPR058982">
    <property type="entry name" value="Beta-barrel_AprE"/>
</dbReference>
<feature type="coiled-coil region" evidence="10">
    <location>
        <begin position="156"/>
        <end position="190"/>
    </location>
</feature>
<evidence type="ECO:0000256" key="4">
    <source>
        <dbReference type="ARBA" id="ARBA00022475"/>
    </source>
</evidence>
<dbReference type="EMBL" id="JBGUAW010000007">
    <property type="protein sequence ID" value="MFA9461537.1"/>
    <property type="molecule type" value="Genomic_DNA"/>
</dbReference>